<dbReference type="FunFam" id="3.30.70.870:FF:000004">
    <property type="entry name" value="Translation factor GUF1, mitochondrial"/>
    <property type="match status" value="1"/>
</dbReference>
<dbReference type="Gene3D" id="3.30.70.870">
    <property type="entry name" value="Elongation Factor G (Translational Gtpase), domain 3"/>
    <property type="match status" value="1"/>
</dbReference>
<dbReference type="InterPro" id="IPR000640">
    <property type="entry name" value="EFG_V-like"/>
</dbReference>
<dbReference type="InterPro" id="IPR013842">
    <property type="entry name" value="LepA_CTD"/>
</dbReference>
<dbReference type="Proteomes" id="UP000039865">
    <property type="component" value="Unassembled WGS sequence"/>
</dbReference>
<dbReference type="GO" id="GO:0097177">
    <property type="term" value="F:mitochondrial ribosome binding"/>
    <property type="evidence" value="ECO:0007669"/>
    <property type="project" value="TreeGrafter"/>
</dbReference>
<keyword evidence="7 8" id="KW-0472">Membrane</keyword>
<dbReference type="HAMAP" id="MF_00071">
    <property type="entry name" value="LepA"/>
    <property type="match status" value="1"/>
</dbReference>
<feature type="domain" description="Tr-type G" evidence="9">
    <location>
        <begin position="30"/>
        <end position="148"/>
    </location>
</feature>
<evidence type="ECO:0000259" key="9">
    <source>
        <dbReference type="PROSITE" id="PS51722"/>
    </source>
</evidence>
<gene>
    <name evidence="10" type="primary">Contig4070.g4351</name>
    <name evidence="10" type="ORF">STYLEM_6602</name>
</gene>
<dbReference type="InterPro" id="IPR031157">
    <property type="entry name" value="G_TR_CS"/>
</dbReference>
<reference evidence="10 11" key="1">
    <citation type="submission" date="2014-06" db="EMBL/GenBank/DDBJ databases">
        <authorList>
            <person name="Swart Estienne"/>
        </authorList>
    </citation>
    <scope>NUCLEOTIDE SEQUENCE [LARGE SCALE GENOMIC DNA]</scope>
    <source>
        <strain evidence="10 11">130c</strain>
    </source>
</reference>
<dbReference type="InterPro" id="IPR035647">
    <property type="entry name" value="EFG_III/V"/>
</dbReference>
<dbReference type="GO" id="GO:0005759">
    <property type="term" value="C:mitochondrial matrix"/>
    <property type="evidence" value="ECO:0007669"/>
    <property type="project" value="UniProtKB-UniRule"/>
</dbReference>
<dbReference type="InterPro" id="IPR009000">
    <property type="entry name" value="Transl_B-barrel_sf"/>
</dbReference>
<dbReference type="GO" id="GO:0005525">
    <property type="term" value="F:GTP binding"/>
    <property type="evidence" value="ECO:0007669"/>
    <property type="project" value="UniProtKB-UniRule"/>
</dbReference>
<evidence type="ECO:0000256" key="1">
    <source>
        <dbReference type="ARBA" id="ARBA00005454"/>
    </source>
</evidence>
<evidence type="ECO:0000256" key="2">
    <source>
        <dbReference type="ARBA" id="ARBA00022741"/>
    </source>
</evidence>
<keyword evidence="11" id="KW-1185">Reference proteome</keyword>
<dbReference type="SUPFAM" id="SSF50447">
    <property type="entry name" value="Translation proteins"/>
    <property type="match status" value="1"/>
</dbReference>
<dbReference type="Gene3D" id="3.30.70.2570">
    <property type="entry name" value="Elongation factor 4, C-terminal domain"/>
    <property type="match status" value="1"/>
</dbReference>
<evidence type="ECO:0000256" key="4">
    <source>
        <dbReference type="ARBA" id="ARBA00022801"/>
    </source>
</evidence>
<dbReference type="Gene3D" id="3.40.50.300">
    <property type="entry name" value="P-loop containing nucleotide triphosphate hydrolases"/>
    <property type="match status" value="1"/>
</dbReference>
<dbReference type="Gene3D" id="2.40.30.10">
    <property type="entry name" value="Translation factors"/>
    <property type="match status" value="1"/>
</dbReference>
<feature type="binding site" evidence="8">
    <location>
        <begin position="106"/>
        <end position="110"/>
    </location>
    <ligand>
        <name>GTP</name>
        <dbReference type="ChEBI" id="CHEBI:37565"/>
    </ligand>
</feature>
<keyword evidence="4 8" id="KW-0378">Hydrolase</keyword>
<feature type="binding site" evidence="8">
    <location>
        <begin position="39"/>
        <end position="46"/>
    </location>
    <ligand>
        <name>GTP</name>
        <dbReference type="ChEBI" id="CHEBI:37565"/>
    </ligand>
</feature>
<dbReference type="GO" id="GO:0006412">
    <property type="term" value="P:translation"/>
    <property type="evidence" value="ECO:0007669"/>
    <property type="project" value="UniProtKB-KW"/>
</dbReference>
<dbReference type="PROSITE" id="PS51722">
    <property type="entry name" value="G_TR_2"/>
    <property type="match status" value="1"/>
</dbReference>
<dbReference type="FunCoup" id="A0A078A9Z8">
    <property type="interactions" value="255"/>
</dbReference>
<dbReference type="InterPro" id="IPR006297">
    <property type="entry name" value="EF-4"/>
</dbReference>
<dbReference type="GO" id="GO:0003924">
    <property type="term" value="F:GTPase activity"/>
    <property type="evidence" value="ECO:0007669"/>
    <property type="project" value="UniProtKB-UniRule"/>
</dbReference>
<evidence type="ECO:0000313" key="10">
    <source>
        <dbReference type="EMBL" id="CDW77638.1"/>
    </source>
</evidence>
<dbReference type="AlphaFoldDB" id="A0A078A9Z8"/>
<dbReference type="InParanoid" id="A0A078A9Z8"/>
<evidence type="ECO:0000313" key="11">
    <source>
        <dbReference type="Proteomes" id="UP000039865"/>
    </source>
</evidence>
<dbReference type="Gene3D" id="3.30.70.240">
    <property type="match status" value="1"/>
</dbReference>
<keyword evidence="3 8" id="KW-0999">Mitochondrion inner membrane</keyword>
<dbReference type="InterPro" id="IPR005225">
    <property type="entry name" value="Small_GTP-bd"/>
</dbReference>
<comment type="similarity">
    <text evidence="8">Belongs to the GTP-binding elongation factor family. LepA subfamily.</text>
</comment>
<dbReference type="OMA" id="QVKCDEN"/>
<dbReference type="SUPFAM" id="SSF54980">
    <property type="entry name" value="EF-G C-terminal domain-like"/>
    <property type="match status" value="2"/>
</dbReference>
<dbReference type="InterPro" id="IPR035654">
    <property type="entry name" value="LepA_IV"/>
</dbReference>
<dbReference type="NCBIfam" id="TIGR00231">
    <property type="entry name" value="small_GTP"/>
    <property type="match status" value="1"/>
</dbReference>
<comment type="catalytic activity">
    <reaction evidence="8">
        <text>GTP + H2O = GDP + phosphate + H(+)</text>
        <dbReference type="Rhea" id="RHEA:19669"/>
        <dbReference type="ChEBI" id="CHEBI:15377"/>
        <dbReference type="ChEBI" id="CHEBI:15378"/>
        <dbReference type="ChEBI" id="CHEBI:37565"/>
        <dbReference type="ChEBI" id="CHEBI:43474"/>
        <dbReference type="ChEBI" id="CHEBI:58189"/>
        <dbReference type="EC" id="3.6.5.n1"/>
    </reaction>
</comment>
<evidence type="ECO:0000256" key="3">
    <source>
        <dbReference type="ARBA" id="ARBA00022792"/>
    </source>
</evidence>
<dbReference type="PROSITE" id="PS00301">
    <property type="entry name" value="G_TR_1"/>
    <property type="match status" value="1"/>
</dbReference>
<keyword evidence="5 8" id="KW-0496">Mitochondrion</keyword>
<dbReference type="EMBL" id="CCKQ01006330">
    <property type="protein sequence ID" value="CDW77638.1"/>
    <property type="molecule type" value="Genomic_DNA"/>
</dbReference>
<dbReference type="PANTHER" id="PTHR43512">
    <property type="entry name" value="TRANSLATION FACTOR GUF1-RELATED"/>
    <property type="match status" value="1"/>
</dbReference>
<evidence type="ECO:0000256" key="8">
    <source>
        <dbReference type="HAMAP-Rule" id="MF_03137"/>
    </source>
</evidence>
<comment type="subcellular location">
    <subcellularLocation>
        <location evidence="8">Mitochondrion inner membrane</location>
        <topology evidence="8">Peripheral membrane protein</topology>
        <orientation evidence="8">Matrix side</orientation>
    </subcellularLocation>
</comment>
<dbReference type="PANTHER" id="PTHR43512:SF7">
    <property type="entry name" value="TRANSLATION FACTOR GUF1, MITOCHONDRIAL"/>
    <property type="match status" value="1"/>
</dbReference>
<dbReference type="OrthoDB" id="1074at2759"/>
<keyword evidence="8" id="KW-0648">Protein biosynthesis</keyword>
<organism evidence="10 11">
    <name type="scientific">Stylonychia lemnae</name>
    <name type="common">Ciliate</name>
    <dbReference type="NCBI Taxonomy" id="5949"/>
    <lineage>
        <taxon>Eukaryota</taxon>
        <taxon>Sar</taxon>
        <taxon>Alveolata</taxon>
        <taxon>Ciliophora</taxon>
        <taxon>Intramacronucleata</taxon>
        <taxon>Spirotrichea</taxon>
        <taxon>Stichotrichia</taxon>
        <taxon>Sporadotrichida</taxon>
        <taxon>Oxytrichidae</taxon>
        <taxon>Stylonychinae</taxon>
        <taxon>Stylonychia</taxon>
    </lineage>
</organism>
<dbReference type="InterPro" id="IPR038363">
    <property type="entry name" value="LepA_C_sf"/>
</dbReference>
<comment type="similarity">
    <text evidence="1">Belongs to the TRAFAC class translation factor GTPase superfamily. Classic translation factor GTPase family. LepA subfamily.</text>
</comment>
<dbReference type="InterPro" id="IPR027417">
    <property type="entry name" value="P-loop_NTPase"/>
</dbReference>
<evidence type="ECO:0000256" key="6">
    <source>
        <dbReference type="ARBA" id="ARBA00023134"/>
    </source>
</evidence>
<dbReference type="EC" id="3.6.5.n1" evidence="8"/>
<dbReference type="PRINTS" id="PR00315">
    <property type="entry name" value="ELONGATNFCT"/>
</dbReference>
<sequence>MNLMKFSTPVYKDQIQHNDTKVSLDIIQIFKFRNFCIIAHIDHGKSTLADRMLELTGTIKRLTKEDHHQVLDTLKVERERGITVIAQTATMIYKYQGQNYLLNLIDTPGHVDFTYQVSRSIRACEGALLVVDATKGIQAQTISNFYQAFDAISAKEGKNVIEVINHTIERVSPPFKEISQEEQSRLPLKAFLFDARFVASRGVSCLIKIMQGSLDLQKTRTLMSYHRSKRYDLFELGIVQPNMVNTSILTAGQVGYFLSNMKSVQDAHIGDTFYDEKYQRSSIEPFPGYSQPQAMVFAGIYPEDPDDYEDLEKSLQKLCLNDGSVSFNYESSAALGSGFRCGFLGMLHLDVFRQRLDDEYDMIAIITAPTVQYKCMIRGKDKEIKIVDNPLEAPAPEHIEQWYEAIMNATLITPAEYAKGVKTLCEEKRGIMKSQEFLNQSKVVHYTYEIPLSELVTDFFDKLKSISSGYASLDYEFNRFDEAEIVKVIFHLNGDPIDALTFLVHDSRAVDFGKRYCARLKELLPPQLFKIAIQCKIGGKVIAREEQYHFIELIILYSIKALRKDVTAKCYGGDITRKKKLLEKQKAGKKKMKARMLGQIPVDSEVFLGLLKQN</sequence>
<dbReference type="CDD" id="cd03709">
    <property type="entry name" value="lepA_C"/>
    <property type="match status" value="1"/>
</dbReference>
<dbReference type="SUPFAM" id="SSF52540">
    <property type="entry name" value="P-loop containing nucleoside triphosphate hydrolases"/>
    <property type="match status" value="1"/>
</dbReference>
<comment type="caution">
    <text evidence="8">Lacks conserved residue(s) required for the propagation of feature annotation.</text>
</comment>
<keyword evidence="6 8" id="KW-0342">GTP-binding</keyword>
<dbReference type="Pfam" id="PF06421">
    <property type="entry name" value="LepA_C"/>
    <property type="match status" value="1"/>
</dbReference>
<dbReference type="CDD" id="cd16260">
    <property type="entry name" value="EF4_III"/>
    <property type="match status" value="1"/>
</dbReference>
<name>A0A078A9Z8_STYLE</name>
<dbReference type="GO" id="GO:0005743">
    <property type="term" value="C:mitochondrial inner membrane"/>
    <property type="evidence" value="ECO:0007669"/>
    <property type="project" value="UniProtKB-SubCell"/>
</dbReference>
<dbReference type="FunFam" id="3.30.70.240:FF:000007">
    <property type="entry name" value="Translation factor GUF1, mitochondrial"/>
    <property type="match status" value="1"/>
</dbReference>
<dbReference type="GO" id="GO:0045727">
    <property type="term" value="P:positive regulation of translation"/>
    <property type="evidence" value="ECO:0007669"/>
    <property type="project" value="UniProtKB-UniRule"/>
</dbReference>
<evidence type="ECO:0000256" key="5">
    <source>
        <dbReference type="ARBA" id="ARBA00023128"/>
    </source>
</evidence>
<dbReference type="Pfam" id="PF00009">
    <property type="entry name" value="GTP_EFTU"/>
    <property type="match status" value="1"/>
</dbReference>
<dbReference type="InterPro" id="IPR000795">
    <property type="entry name" value="T_Tr_GTP-bd_dom"/>
</dbReference>
<proteinExistence type="inferred from homology"/>
<accession>A0A078A9Z8</accession>
<dbReference type="Pfam" id="PF00679">
    <property type="entry name" value="EFG_C"/>
    <property type="match status" value="1"/>
</dbReference>
<protein>
    <recommendedName>
        <fullName evidence="8">Translation factor GUF1 homolog, mitochondrial</fullName>
        <ecNumber evidence="8">3.6.5.n1</ecNumber>
    </recommendedName>
    <alternativeName>
        <fullName evidence="8">Elongation factor 4 homolog</fullName>
        <shortName evidence="8">EF-4</shortName>
    </alternativeName>
    <alternativeName>
        <fullName evidence="8">GTPase GUF1 homolog</fullName>
    </alternativeName>
    <alternativeName>
        <fullName evidence="8">Ribosomal back-translocase</fullName>
    </alternativeName>
</protein>
<keyword evidence="2 8" id="KW-0547">Nucleotide-binding</keyword>
<comment type="function">
    <text evidence="8">Promotes mitochondrial protein synthesis. May act as a fidelity factor of the translation reaction, by catalyzing a one-codon backward translocation of tRNAs on improperly translocated ribosomes. Binds to mitochondrial ribosomes in a GTP-dependent manner.</text>
</comment>
<evidence type="ECO:0000256" key="7">
    <source>
        <dbReference type="ARBA" id="ARBA00023136"/>
    </source>
</evidence>